<dbReference type="GO" id="GO:0005737">
    <property type="term" value="C:cytoplasm"/>
    <property type="evidence" value="ECO:0007669"/>
    <property type="project" value="UniProtKB-SubCell"/>
</dbReference>
<evidence type="ECO:0000256" key="10">
    <source>
        <dbReference type="SAM" id="MobiDB-lite"/>
    </source>
</evidence>
<dbReference type="Gene3D" id="3.40.50.150">
    <property type="entry name" value="Vaccinia Virus protein VP39"/>
    <property type="match status" value="1"/>
</dbReference>
<dbReference type="Proteomes" id="UP000639403">
    <property type="component" value="Unassembled WGS sequence"/>
</dbReference>
<dbReference type="PANTHER" id="PTHR14614:SF39">
    <property type="entry name" value="HISTIDINE PROTEIN METHYLTRANSFERASE 1 HOMOLOG"/>
    <property type="match status" value="1"/>
</dbReference>
<reference evidence="11" key="2">
    <citation type="journal article" name="Front. Microbiol.">
        <title>Degradative Capacity of Two Strains of Rhodonia placenta: From Phenotype to Genotype.</title>
        <authorList>
            <person name="Kolle M."/>
            <person name="Horta M.A.C."/>
            <person name="Nowrousian M."/>
            <person name="Ohm R.A."/>
            <person name="Benz J.P."/>
            <person name="Pilgard A."/>
        </authorList>
    </citation>
    <scope>NUCLEOTIDE SEQUENCE</scope>
    <source>
        <strain evidence="11">FPRL280</strain>
    </source>
</reference>
<dbReference type="SUPFAM" id="SSF53335">
    <property type="entry name" value="S-adenosyl-L-methionine-dependent methyltransferases"/>
    <property type="match status" value="1"/>
</dbReference>
<comment type="caution">
    <text evidence="11">The sequence shown here is derived from an EMBL/GenBank/DDBJ whole genome shotgun (WGS) entry which is preliminary data.</text>
</comment>
<organism evidence="11 12">
    <name type="scientific">Rhodonia placenta</name>
    <dbReference type="NCBI Taxonomy" id="104341"/>
    <lineage>
        <taxon>Eukaryota</taxon>
        <taxon>Fungi</taxon>
        <taxon>Dikarya</taxon>
        <taxon>Basidiomycota</taxon>
        <taxon>Agaricomycotina</taxon>
        <taxon>Agaricomycetes</taxon>
        <taxon>Polyporales</taxon>
        <taxon>Adustoporiaceae</taxon>
        <taxon>Rhodonia</taxon>
    </lineage>
</organism>
<evidence type="ECO:0000313" key="11">
    <source>
        <dbReference type="EMBL" id="KAF9809810.1"/>
    </source>
</evidence>
<evidence type="ECO:0000256" key="5">
    <source>
        <dbReference type="ARBA" id="ARBA00022603"/>
    </source>
</evidence>
<dbReference type="GO" id="GO:0018064">
    <property type="term" value="F:protein-L-histidine N-tele-methyltransferase activity"/>
    <property type="evidence" value="ECO:0007669"/>
    <property type="project" value="UniProtKB-EC"/>
</dbReference>
<evidence type="ECO:0000256" key="7">
    <source>
        <dbReference type="ARBA" id="ARBA00022691"/>
    </source>
</evidence>
<evidence type="ECO:0000256" key="1">
    <source>
        <dbReference type="ARBA" id="ARBA00004123"/>
    </source>
</evidence>
<evidence type="ECO:0000256" key="6">
    <source>
        <dbReference type="ARBA" id="ARBA00022679"/>
    </source>
</evidence>
<name>A0A8H7NYD7_9APHY</name>
<dbReference type="InterPro" id="IPR029063">
    <property type="entry name" value="SAM-dependent_MTases_sf"/>
</dbReference>
<evidence type="ECO:0000256" key="3">
    <source>
        <dbReference type="ARBA" id="ARBA00012533"/>
    </source>
</evidence>
<dbReference type="PANTHER" id="PTHR14614">
    <property type="entry name" value="HEPATOCELLULAR CARCINOMA-ASSOCIATED ANTIGEN"/>
    <property type="match status" value="1"/>
</dbReference>
<keyword evidence="5" id="KW-0489">Methyltransferase</keyword>
<protein>
    <recommendedName>
        <fullName evidence="3">protein-histidine N-methyltransferase</fullName>
        <ecNumber evidence="3">2.1.1.85</ecNumber>
    </recommendedName>
</protein>
<comment type="subcellular location">
    <subcellularLocation>
        <location evidence="2">Cytoplasm</location>
    </subcellularLocation>
    <subcellularLocation>
        <location evidence="1">Nucleus</location>
    </subcellularLocation>
</comment>
<reference evidence="11" key="1">
    <citation type="submission" date="2020-11" db="EMBL/GenBank/DDBJ databases">
        <authorList>
            <person name="Koelle M."/>
            <person name="Horta M.A.C."/>
            <person name="Nowrousian M."/>
            <person name="Ohm R.A."/>
            <person name="Benz P."/>
            <person name="Pilgard A."/>
        </authorList>
    </citation>
    <scope>NUCLEOTIDE SEQUENCE</scope>
    <source>
        <strain evidence="11">FPRL280</strain>
    </source>
</reference>
<dbReference type="InterPro" id="IPR019410">
    <property type="entry name" value="Methyltransf_16"/>
</dbReference>
<evidence type="ECO:0000256" key="4">
    <source>
        <dbReference type="ARBA" id="ARBA00022490"/>
    </source>
</evidence>
<evidence type="ECO:0000256" key="8">
    <source>
        <dbReference type="ARBA" id="ARBA00023242"/>
    </source>
</evidence>
<feature type="region of interest" description="Disordered" evidence="10">
    <location>
        <begin position="1"/>
        <end position="38"/>
    </location>
</feature>
<sequence length="402" mass="43251">MFKFNFNVEDAEQPEVLPDGEIPSAQEPQAEQIQSGMPSERVVSVNELAIEELLSALPPAISFSPLTVPLTSSSGHSATIARRDLFDARFQLISLEDTEDPSIIAPETGTSAQAQKDLEFLDAPSDLVPGVYEGGLKTWECAVDLADCLDRLLGGESAARIRGKRVLELGCGTAVPSLYLLHQLFTSEPPEQMGSQASEVHVHLQDYNALVLRLVTLPNILLAWCASYQPLADVEADAEPLPPADPTTPGTLPITPELTAAFLAALRAYGVRLRLFAGAWEGFELPHAYDVVLTSETIYRPDSLPALVHTMRSACLGVGLSSTADVIHAEEQAADGLARLELGEGHAPVFPLCLVAAKRVYFGVGGGVTEFVRAVEGKHGGVETVWERADGVKRVVLRVRWS</sequence>
<evidence type="ECO:0000256" key="9">
    <source>
        <dbReference type="ARBA" id="ARBA00038126"/>
    </source>
</evidence>
<comment type="similarity">
    <text evidence="9">Belongs to the methyltransferase superfamily. METTL18 family.</text>
</comment>
<evidence type="ECO:0000256" key="2">
    <source>
        <dbReference type="ARBA" id="ARBA00004496"/>
    </source>
</evidence>
<keyword evidence="4" id="KW-0963">Cytoplasm</keyword>
<accession>A0A8H7NYD7</accession>
<gene>
    <name evidence="11" type="ORF">IEO21_07253</name>
</gene>
<keyword evidence="7" id="KW-0949">S-adenosyl-L-methionine</keyword>
<dbReference type="GO" id="GO:0005634">
    <property type="term" value="C:nucleus"/>
    <property type="evidence" value="ECO:0007669"/>
    <property type="project" value="UniProtKB-SubCell"/>
</dbReference>
<dbReference type="EC" id="2.1.1.85" evidence="3"/>
<proteinExistence type="inferred from homology"/>
<dbReference type="GO" id="GO:0032259">
    <property type="term" value="P:methylation"/>
    <property type="evidence" value="ECO:0007669"/>
    <property type="project" value="UniProtKB-KW"/>
</dbReference>
<keyword evidence="8" id="KW-0539">Nucleus</keyword>
<dbReference type="EMBL" id="JADOXO010000195">
    <property type="protein sequence ID" value="KAF9809810.1"/>
    <property type="molecule type" value="Genomic_DNA"/>
</dbReference>
<evidence type="ECO:0000313" key="12">
    <source>
        <dbReference type="Proteomes" id="UP000639403"/>
    </source>
</evidence>
<keyword evidence="6" id="KW-0808">Transferase</keyword>
<feature type="compositionally biased region" description="Polar residues" evidence="10">
    <location>
        <begin position="26"/>
        <end position="37"/>
    </location>
</feature>
<dbReference type="AlphaFoldDB" id="A0A8H7NYD7"/>